<dbReference type="SUPFAM" id="SSF52540">
    <property type="entry name" value="P-loop containing nucleoside triphosphate hydrolases"/>
    <property type="match status" value="1"/>
</dbReference>
<accession>B3QZF4</accession>
<dbReference type="Gene3D" id="3.40.50.300">
    <property type="entry name" value="P-loop containing nucleotide triphosphate hydrolases"/>
    <property type="match status" value="1"/>
</dbReference>
<dbReference type="PANTHER" id="PTHR11669:SF8">
    <property type="entry name" value="DNA POLYMERASE III SUBUNIT DELTA"/>
    <property type="match status" value="1"/>
</dbReference>
<proteinExistence type="predicted"/>
<reference evidence="1 2" key="1">
    <citation type="journal article" date="2008" name="BMC Genomics">
        <title>The linear chromosome of the plant-pathogenic mycoplasma 'Candidatus Phytoplasma mali'.</title>
        <authorList>
            <person name="Kube M."/>
            <person name="Schneider B."/>
            <person name="Kuhl H."/>
            <person name="Dandekar T."/>
            <person name="Heitmann K."/>
            <person name="Migdoll A.M."/>
            <person name="Reinhardt R."/>
            <person name="Seemueller E."/>
        </authorList>
    </citation>
    <scope>NUCLEOTIDE SEQUENCE [LARGE SCALE GENOMIC DNA]</scope>
    <source>
        <strain evidence="1 2">AT</strain>
    </source>
</reference>
<dbReference type="Pfam" id="PF13177">
    <property type="entry name" value="DNA_pol3_delta2"/>
    <property type="match status" value="1"/>
</dbReference>
<evidence type="ECO:0000313" key="1">
    <source>
        <dbReference type="EMBL" id="CAP18561.1"/>
    </source>
</evidence>
<organism evidence="2">
    <name type="scientific">Phytoplasma mali (strain AT)</name>
    <dbReference type="NCBI Taxonomy" id="482235"/>
    <lineage>
        <taxon>Bacteria</taxon>
        <taxon>Bacillati</taxon>
        <taxon>Mycoplasmatota</taxon>
        <taxon>Mollicutes</taxon>
        <taxon>Acholeplasmatales</taxon>
        <taxon>Acholeplasmataceae</taxon>
        <taxon>Candidatus Phytoplasma</taxon>
        <taxon>16SrX (Apple proliferation group)</taxon>
    </lineage>
</organism>
<dbReference type="HOGENOM" id="CLU_846348_0_0_14"/>
<dbReference type="GO" id="GO:0006261">
    <property type="term" value="P:DNA-templated DNA replication"/>
    <property type="evidence" value="ECO:0007669"/>
    <property type="project" value="TreeGrafter"/>
</dbReference>
<dbReference type="PANTHER" id="PTHR11669">
    <property type="entry name" value="REPLICATION FACTOR C / DNA POLYMERASE III GAMMA-TAU SUBUNIT"/>
    <property type="match status" value="1"/>
</dbReference>
<dbReference type="EMBL" id="CU469464">
    <property type="protein sequence ID" value="CAP18561.1"/>
    <property type="molecule type" value="Genomic_DNA"/>
</dbReference>
<sequence length="318" mass="38191">MTITMLSLYQKFKKIIQNKKISHLYLIEGNKILNKKELVIKISYEILKIDDQNLTLEQLTMTNIYPNFYYLNKNDSLIKKEDILNLKFYFLQNPFLYKKRVYVIENINQMTYSASNILLNFLENSFNKNTHGFLLSHDISQLLPTIVSRCQVFSLAFSYVAEEKKKYLSLQEEGFEFIDCFLMSLIQQEKINLLFFNTSYYINFKKTFLNIIEGLQKSYFLRTIFIHCPILKEKKGWFRDLLICLLKYFLVIFYKKTNIECFYNYELSDIFLIDFSIKNLNMMINLIINLQKKEKYLFTDEDLFMTLLIGLDDICFIK</sequence>
<dbReference type="STRING" id="37692.ATP_00374"/>
<dbReference type="AlphaFoldDB" id="B3QZF4"/>
<dbReference type="InterPro" id="IPR050238">
    <property type="entry name" value="DNA_Rep/Repair_Clamp_Loader"/>
</dbReference>
<keyword evidence="2" id="KW-1185">Reference proteome</keyword>
<dbReference type="Proteomes" id="UP000002020">
    <property type="component" value="Chromosome"/>
</dbReference>
<name>B3QZF4_PHYMT</name>
<dbReference type="KEGG" id="pml:ATP_00374"/>
<evidence type="ECO:0000313" key="2">
    <source>
        <dbReference type="Proteomes" id="UP000002020"/>
    </source>
</evidence>
<protein>
    <submittedName>
        <fullName evidence="1">DNA polymerase III, delta prime subunit</fullName>
    </submittedName>
</protein>
<dbReference type="InterPro" id="IPR027417">
    <property type="entry name" value="P-loop_NTPase"/>
</dbReference>
<gene>
    <name evidence="1" type="primary">holB</name>
    <name evidence="1" type="ordered locus">ATP_00374</name>
</gene>
<dbReference type="eggNOG" id="COG0470">
    <property type="taxonomic scope" value="Bacteria"/>
</dbReference>